<evidence type="ECO:0000256" key="2">
    <source>
        <dbReference type="ARBA" id="ARBA00004745"/>
    </source>
</evidence>
<comment type="function">
    <text evidence="8">ADP-binding subunit of the dihydroxyacetone kinase, which is responsible for the phosphoenolpyruvate (PEP)-dependent phosphorylation of dihydroxyacetone. DhaL-ADP is converted to DhaL-ATP via a phosphoryl group transfer from DhaM and transmits it to dihydroxyacetone binds to DhaK.</text>
</comment>
<evidence type="ECO:0000313" key="11">
    <source>
        <dbReference type="Proteomes" id="UP000624041"/>
    </source>
</evidence>
<dbReference type="InterPro" id="IPR004007">
    <property type="entry name" value="DhaL_dom"/>
</dbReference>
<dbReference type="PANTHER" id="PTHR28629">
    <property type="entry name" value="TRIOKINASE/FMN CYCLASE"/>
    <property type="match status" value="1"/>
</dbReference>
<dbReference type="AlphaFoldDB" id="A0A917XTF9"/>
<evidence type="ECO:0000256" key="8">
    <source>
        <dbReference type="ARBA" id="ARBA00055771"/>
    </source>
</evidence>
<evidence type="ECO:0000256" key="1">
    <source>
        <dbReference type="ARBA" id="ARBA00001113"/>
    </source>
</evidence>
<dbReference type="GO" id="GO:0005829">
    <property type="term" value="C:cytosol"/>
    <property type="evidence" value="ECO:0007669"/>
    <property type="project" value="TreeGrafter"/>
</dbReference>
<evidence type="ECO:0000256" key="7">
    <source>
        <dbReference type="ARBA" id="ARBA00046577"/>
    </source>
</evidence>
<keyword evidence="11" id="KW-1185">Reference proteome</keyword>
<dbReference type="FunFam" id="1.25.40.340:FF:000002">
    <property type="entry name" value="Dihydroxyacetone kinase, L subunit"/>
    <property type="match status" value="1"/>
</dbReference>
<keyword evidence="6" id="KW-0319">Glycerol metabolism</keyword>
<dbReference type="GO" id="GO:0019563">
    <property type="term" value="P:glycerol catabolic process"/>
    <property type="evidence" value="ECO:0007669"/>
    <property type="project" value="TreeGrafter"/>
</dbReference>
<comment type="caution">
    <text evidence="10">The sequence shown here is derived from an EMBL/GenBank/DDBJ whole genome shotgun (WGS) entry which is preliminary data.</text>
</comment>
<dbReference type="GO" id="GO:0047324">
    <property type="term" value="F:phosphoenolpyruvate-glycerone phosphotransferase activity"/>
    <property type="evidence" value="ECO:0007669"/>
    <property type="project" value="UniProtKB-EC"/>
</dbReference>
<reference evidence="10" key="1">
    <citation type="journal article" date="2014" name="Int. J. Syst. Evol. Microbiol.">
        <title>Complete genome sequence of Corynebacterium casei LMG S-19264T (=DSM 44701T), isolated from a smear-ripened cheese.</title>
        <authorList>
            <consortium name="US DOE Joint Genome Institute (JGI-PGF)"/>
            <person name="Walter F."/>
            <person name="Albersmeier A."/>
            <person name="Kalinowski J."/>
            <person name="Ruckert C."/>
        </authorList>
    </citation>
    <scope>NUCLEOTIDE SEQUENCE</scope>
    <source>
        <strain evidence="10">JCM 17251</strain>
    </source>
</reference>
<dbReference type="Proteomes" id="UP000624041">
    <property type="component" value="Unassembled WGS sequence"/>
</dbReference>
<dbReference type="Gene3D" id="1.25.40.340">
    <property type="match status" value="1"/>
</dbReference>
<accession>A0A917XTF9</accession>
<keyword evidence="5 10" id="KW-0418">Kinase</keyword>
<dbReference type="PROSITE" id="PS51480">
    <property type="entry name" value="DHAL"/>
    <property type="match status" value="1"/>
</dbReference>
<dbReference type="PANTHER" id="PTHR28629:SF4">
    <property type="entry name" value="TRIOKINASE_FMN CYCLASE"/>
    <property type="match status" value="1"/>
</dbReference>
<dbReference type="GO" id="GO:0004371">
    <property type="term" value="F:glycerone kinase activity"/>
    <property type="evidence" value="ECO:0007669"/>
    <property type="project" value="InterPro"/>
</dbReference>
<name>A0A917XTF9_9BACI</name>
<comment type="catalytic activity">
    <reaction evidence="1">
        <text>dihydroxyacetone + phosphoenolpyruvate = dihydroxyacetone phosphate + pyruvate</text>
        <dbReference type="Rhea" id="RHEA:18381"/>
        <dbReference type="ChEBI" id="CHEBI:15361"/>
        <dbReference type="ChEBI" id="CHEBI:16016"/>
        <dbReference type="ChEBI" id="CHEBI:57642"/>
        <dbReference type="ChEBI" id="CHEBI:58702"/>
        <dbReference type="EC" id="2.7.1.121"/>
    </reaction>
</comment>
<dbReference type="EMBL" id="BMOS01000002">
    <property type="protein sequence ID" value="GGN51070.1"/>
    <property type="molecule type" value="Genomic_DNA"/>
</dbReference>
<dbReference type="InterPro" id="IPR050861">
    <property type="entry name" value="Dihydroxyacetone_Kinase"/>
</dbReference>
<proteinExistence type="predicted"/>
<dbReference type="SMART" id="SM01120">
    <property type="entry name" value="Dak2"/>
    <property type="match status" value="1"/>
</dbReference>
<keyword evidence="4" id="KW-0808">Transferase</keyword>
<evidence type="ECO:0000256" key="4">
    <source>
        <dbReference type="ARBA" id="ARBA00022679"/>
    </source>
</evidence>
<evidence type="ECO:0000313" key="10">
    <source>
        <dbReference type="EMBL" id="GGN51070.1"/>
    </source>
</evidence>
<comment type="subunit">
    <text evidence="7">Homodimer. The dihydroxyacetone kinase complex is composed of a homodimer of DhaM, a homodimer of DhaK and the subunit DhaL.</text>
</comment>
<evidence type="ECO:0000256" key="6">
    <source>
        <dbReference type="ARBA" id="ARBA00022798"/>
    </source>
</evidence>
<dbReference type="SUPFAM" id="SSF101473">
    <property type="entry name" value="DhaL-like"/>
    <property type="match status" value="1"/>
</dbReference>
<evidence type="ECO:0000256" key="3">
    <source>
        <dbReference type="ARBA" id="ARBA00012095"/>
    </source>
</evidence>
<organism evidence="10 11">
    <name type="scientific">Oceanobacillus indicireducens</name>
    <dbReference type="NCBI Taxonomy" id="1004261"/>
    <lineage>
        <taxon>Bacteria</taxon>
        <taxon>Bacillati</taxon>
        <taxon>Bacillota</taxon>
        <taxon>Bacilli</taxon>
        <taxon>Bacillales</taxon>
        <taxon>Bacillaceae</taxon>
        <taxon>Oceanobacillus</taxon>
    </lineage>
</organism>
<dbReference type="Pfam" id="PF02734">
    <property type="entry name" value="Dak2"/>
    <property type="match status" value="1"/>
</dbReference>
<protein>
    <recommendedName>
        <fullName evidence="3">phosphoenolpyruvate--glycerone phosphotransferase</fullName>
        <ecNumber evidence="3">2.7.1.121</ecNumber>
    </recommendedName>
</protein>
<reference evidence="10" key="2">
    <citation type="submission" date="2020-09" db="EMBL/GenBank/DDBJ databases">
        <authorList>
            <person name="Sun Q."/>
            <person name="Ohkuma M."/>
        </authorList>
    </citation>
    <scope>NUCLEOTIDE SEQUENCE</scope>
    <source>
        <strain evidence="10">JCM 17251</strain>
    </source>
</reference>
<feature type="domain" description="DhaL" evidence="9">
    <location>
        <begin position="6"/>
        <end position="200"/>
    </location>
</feature>
<evidence type="ECO:0000256" key="5">
    <source>
        <dbReference type="ARBA" id="ARBA00022777"/>
    </source>
</evidence>
<dbReference type="NCBIfam" id="TIGR02365">
    <property type="entry name" value="dha_L_ycgS"/>
    <property type="match status" value="1"/>
</dbReference>
<dbReference type="RefSeq" id="WP_188855894.1">
    <property type="nucleotide sequence ID" value="NZ_BMOS01000002.1"/>
</dbReference>
<gene>
    <name evidence="10" type="ORF">GCM10007971_05250</name>
</gene>
<sequence length="206" mass="22321">MELNVANTVKWMTLANEKIQENKTYLTELDQAIGDGDHGINMARGFQEVEAKITATDYDNVSDLLKDVSMTLLSKVGGAAGPLYGTAFLKLSMAVKGSETLDFPKFKSGLAEALAGIKQRGKAEKGEKTLVDVWEPLVDYLNGQNSFNAAGFESVAKEAMEATKDLEAKKGRAAYLRERSIGHLDPGSVSSFYIFSSLAEVLKEGD</sequence>
<comment type="pathway">
    <text evidence="2">Polyol metabolism; glycerol degradation.</text>
</comment>
<evidence type="ECO:0000259" key="9">
    <source>
        <dbReference type="PROSITE" id="PS51480"/>
    </source>
</evidence>
<dbReference type="EC" id="2.7.1.121" evidence="3"/>
<dbReference type="InterPro" id="IPR012737">
    <property type="entry name" value="DhaK_L_YcgS"/>
</dbReference>
<dbReference type="InterPro" id="IPR036117">
    <property type="entry name" value="DhaL_dom_sf"/>
</dbReference>